<gene>
    <name evidence="1" type="ordered locus">PARA_09700</name>
</gene>
<dbReference type="RefSeq" id="WP_014064800.1">
    <property type="nucleotide sequence ID" value="NC_015964.1"/>
</dbReference>
<dbReference type="EMBL" id="FQ312002">
    <property type="protein sequence ID" value="CBW15076.1"/>
    <property type="molecule type" value="Genomic_DNA"/>
</dbReference>
<organism evidence="1 2">
    <name type="scientific">Haemophilus parainfluenzae (strain T3T1)</name>
    <dbReference type="NCBI Taxonomy" id="862965"/>
    <lineage>
        <taxon>Bacteria</taxon>
        <taxon>Pseudomonadati</taxon>
        <taxon>Pseudomonadota</taxon>
        <taxon>Gammaproteobacteria</taxon>
        <taxon>Pasteurellales</taxon>
        <taxon>Pasteurellaceae</taxon>
        <taxon>Haemophilus</taxon>
    </lineage>
</organism>
<dbReference type="AlphaFoldDB" id="A0AB33QK50"/>
<protein>
    <recommendedName>
        <fullName evidence="3">Molecular chaperone DnaJ</fullName>
    </recommendedName>
</protein>
<evidence type="ECO:0000313" key="2">
    <source>
        <dbReference type="Proteomes" id="UP000007052"/>
    </source>
</evidence>
<evidence type="ECO:0008006" key="3">
    <source>
        <dbReference type="Google" id="ProtNLM"/>
    </source>
</evidence>
<reference evidence="2" key="1">
    <citation type="submission" date="2010-07" db="EMBL/GenBank/DDBJ databases">
        <title>The genome sequence of Haemophilus parainfluenzae T3T1.</title>
        <authorList>
            <person name="Crook D."/>
            <person name="Hood D."/>
            <person name="Moxon R."/>
            <person name="Parkhill J."/>
            <person name="Aslett M."/>
            <person name="Bentley S.D."/>
        </authorList>
    </citation>
    <scope>NUCLEOTIDE SEQUENCE [LARGE SCALE GENOMIC DNA]</scope>
    <source>
        <strain evidence="2">T3T1</strain>
    </source>
</reference>
<dbReference type="Proteomes" id="UP000007052">
    <property type="component" value="Chromosome"/>
</dbReference>
<evidence type="ECO:0000313" key="1">
    <source>
        <dbReference type="EMBL" id="CBW15076.1"/>
    </source>
</evidence>
<dbReference type="KEGG" id="hpr:PARA_09700"/>
<sequence>MLGDECYTCEGRGYFDYCPIDMGDNSREGHSDCAFCGGDYYGEFICPDCDGTGKS</sequence>
<name>A0AB33QK50_HAEP3</name>
<accession>A0AB33QK50</accession>
<proteinExistence type="predicted"/>